<dbReference type="PANTHER" id="PTHR28360">
    <property type="entry name" value="DYNACTIN SUBUNIT 3"/>
    <property type="match status" value="1"/>
</dbReference>
<accession>A0A154PNJ2</accession>
<dbReference type="STRING" id="178035.A0A154PNJ2"/>
<protein>
    <submittedName>
        <fullName evidence="1">Dynactin subunit 3</fullName>
    </submittedName>
</protein>
<evidence type="ECO:0000313" key="2">
    <source>
        <dbReference type="Proteomes" id="UP000076502"/>
    </source>
</evidence>
<organism evidence="1 2">
    <name type="scientific">Dufourea novaeangliae</name>
    <name type="common">Sweat bee</name>
    <dbReference type="NCBI Taxonomy" id="178035"/>
    <lineage>
        <taxon>Eukaryota</taxon>
        <taxon>Metazoa</taxon>
        <taxon>Ecdysozoa</taxon>
        <taxon>Arthropoda</taxon>
        <taxon>Hexapoda</taxon>
        <taxon>Insecta</taxon>
        <taxon>Pterygota</taxon>
        <taxon>Neoptera</taxon>
        <taxon>Endopterygota</taxon>
        <taxon>Hymenoptera</taxon>
        <taxon>Apocrita</taxon>
        <taxon>Aculeata</taxon>
        <taxon>Apoidea</taxon>
        <taxon>Anthophila</taxon>
        <taxon>Halictidae</taxon>
        <taxon>Rophitinae</taxon>
        <taxon>Dufourea</taxon>
    </lineage>
</organism>
<name>A0A154PNJ2_DUFNO</name>
<sequence length="188" mass="21036">MATIELLEDRIAELEKRICGLKNTNGSNNIPPENPVIDSLLHVNTLISSAMSGREKTSAAIKRLPELNSYLDPAVETIELPIEAKVQLLLTMEPEIRQNCDMLHQMQELLPVIETNRLRDVPELSSKLNDLNLSYLKIYEESQDLNSHINEVFSKYNEVINSISKSLIAIDTAVTAAETAAKPKKQVD</sequence>
<proteinExistence type="predicted"/>
<evidence type="ECO:0000313" key="1">
    <source>
        <dbReference type="EMBL" id="KZC13445.1"/>
    </source>
</evidence>
<dbReference type="PANTHER" id="PTHR28360:SF1">
    <property type="entry name" value="DYNACTIN SUBUNIT 3"/>
    <property type="match status" value="1"/>
</dbReference>
<dbReference type="Pfam" id="PF07426">
    <property type="entry name" value="Dynactin_p22"/>
    <property type="match status" value="1"/>
</dbReference>
<dbReference type="GO" id="GO:0061640">
    <property type="term" value="P:cytoskeleton-dependent cytokinesis"/>
    <property type="evidence" value="ECO:0007669"/>
    <property type="project" value="InterPro"/>
</dbReference>
<dbReference type="OrthoDB" id="16729at2759"/>
<dbReference type="GO" id="GO:0005869">
    <property type="term" value="C:dynactin complex"/>
    <property type="evidence" value="ECO:0007669"/>
    <property type="project" value="InterPro"/>
</dbReference>
<keyword evidence="2" id="KW-1185">Reference proteome</keyword>
<dbReference type="InterPro" id="IPR009991">
    <property type="entry name" value="DCTN3"/>
</dbReference>
<dbReference type="Proteomes" id="UP000076502">
    <property type="component" value="Unassembled WGS sequence"/>
</dbReference>
<dbReference type="AlphaFoldDB" id="A0A154PNJ2"/>
<dbReference type="OMA" id="IQQQEQC"/>
<reference evidence="1 2" key="1">
    <citation type="submission" date="2015-07" db="EMBL/GenBank/DDBJ databases">
        <title>The genome of Dufourea novaeangliae.</title>
        <authorList>
            <person name="Pan H."/>
            <person name="Kapheim K."/>
        </authorList>
    </citation>
    <scope>NUCLEOTIDE SEQUENCE [LARGE SCALE GENOMIC DNA]</scope>
    <source>
        <strain evidence="1">0120121106</strain>
        <tissue evidence="1">Whole body</tissue>
    </source>
</reference>
<dbReference type="EMBL" id="KQ435007">
    <property type="protein sequence ID" value="KZC13445.1"/>
    <property type="molecule type" value="Genomic_DNA"/>
</dbReference>
<gene>
    <name evidence="1" type="ORF">WN55_04996</name>
</gene>